<dbReference type="PANTHER" id="PTHR47219:SF9">
    <property type="entry name" value="GTPASE ACTIVATING PROTEIN AND CENTROSOME-ASSOCIATED, ISOFORM B"/>
    <property type="match status" value="1"/>
</dbReference>
<feature type="region of interest" description="Disordered" evidence="3">
    <location>
        <begin position="1"/>
        <end position="23"/>
    </location>
</feature>
<evidence type="ECO:0000313" key="6">
    <source>
        <dbReference type="Proteomes" id="UP001139887"/>
    </source>
</evidence>
<dbReference type="SMART" id="SM00164">
    <property type="entry name" value="TBC"/>
    <property type="match status" value="1"/>
</dbReference>
<dbReference type="PANTHER" id="PTHR47219">
    <property type="entry name" value="RAB GTPASE-ACTIVATING PROTEIN 1-LIKE"/>
    <property type="match status" value="1"/>
</dbReference>
<dbReference type="OrthoDB" id="295078at2759"/>
<dbReference type="GO" id="GO:0005096">
    <property type="term" value="F:GTPase activator activity"/>
    <property type="evidence" value="ECO:0007669"/>
    <property type="project" value="UniProtKB-KW"/>
</dbReference>
<dbReference type="InterPro" id="IPR000195">
    <property type="entry name" value="Rab-GAP-TBC_dom"/>
</dbReference>
<dbReference type="Gene3D" id="1.10.8.270">
    <property type="entry name" value="putative rabgap domain of human tbc1 domain family member 14 like domains"/>
    <property type="match status" value="1"/>
</dbReference>
<dbReference type="FunFam" id="1.10.10.750:FF:000003">
    <property type="entry name" value="GTPase activating protein (Evi5)"/>
    <property type="match status" value="1"/>
</dbReference>
<dbReference type="Proteomes" id="UP001139887">
    <property type="component" value="Unassembled WGS sequence"/>
</dbReference>
<dbReference type="SUPFAM" id="SSF47923">
    <property type="entry name" value="Ypt/Rab-GAP domain of gyp1p"/>
    <property type="match status" value="2"/>
</dbReference>
<evidence type="ECO:0000256" key="2">
    <source>
        <dbReference type="ARBA" id="ARBA00023054"/>
    </source>
</evidence>
<feature type="region of interest" description="Disordered" evidence="3">
    <location>
        <begin position="36"/>
        <end position="93"/>
    </location>
</feature>
<evidence type="ECO:0000313" key="5">
    <source>
        <dbReference type="EMBL" id="KAJ2847057.1"/>
    </source>
</evidence>
<feature type="compositionally biased region" description="Polar residues" evidence="3">
    <location>
        <begin position="60"/>
        <end position="69"/>
    </location>
</feature>
<feature type="compositionally biased region" description="Low complexity" evidence="3">
    <location>
        <begin position="41"/>
        <end position="59"/>
    </location>
</feature>
<dbReference type="FunFam" id="1.10.472.80:FF:000027">
    <property type="entry name" value="GTPase activating protein (Evi5)"/>
    <property type="match status" value="1"/>
</dbReference>
<dbReference type="InterPro" id="IPR050302">
    <property type="entry name" value="Rab_GAP_TBC_domain"/>
</dbReference>
<accession>A0A9W8I420</accession>
<dbReference type="Pfam" id="PF23436">
    <property type="entry name" value="RabGap-TBC_2"/>
    <property type="match status" value="1"/>
</dbReference>
<dbReference type="GO" id="GO:0031267">
    <property type="term" value="F:small GTPase binding"/>
    <property type="evidence" value="ECO:0007669"/>
    <property type="project" value="TreeGrafter"/>
</dbReference>
<dbReference type="Gene3D" id="1.10.472.80">
    <property type="entry name" value="Ypt/Rab-GAP domain of gyp1p, domain 3"/>
    <property type="match status" value="1"/>
</dbReference>
<keyword evidence="6" id="KW-1185">Reference proteome</keyword>
<keyword evidence="1" id="KW-0343">GTPase activation</keyword>
<evidence type="ECO:0000259" key="4">
    <source>
        <dbReference type="PROSITE" id="PS50086"/>
    </source>
</evidence>
<keyword evidence="2" id="KW-0175">Coiled coil</keyword>
<evidence type="ECO:0000256" key="3">
    <source>
        <dbReference type="SAM" id="MobiDB-lite"/>
    </source>
</evidence>
<feature type="domain" description="Rab-GAP TBC" evidence="4">
    <location>
        <begin position="161"/>
        <end position="354"/>
    </location>
</feature>
<dbReference type="Gene3D" id="1.10.10.750">
    <property type="entry name" value="Ypt/Rab-GAP domain of gyp1p, domain 1"/>
    <property type="match status" value="1"/>
</dbReference>
<evidence type="ECO:0000256" key="1">
    <source>
        <dbReference type="ARBA" id="ARBA00022468"/>
    </source>
</evidence>
<feature type="region of interest" description="Disordered" evidence="3">
    <location>
        <begin position="462"/>
        <end position="485"/>
    </location>
</feature>
<reference evidence="5" key="1">
    <citation type="submission" date="2022-07" db="EMBL/GenBank/DDBJ databases">
        <title>Phylogenomic reconstructions and comparative analyses of Kickxellomycotina fungi.</title>
        <authorList>
            <person name="Reynolds N.K."/>
            <person name="Stajich J.E."/>
            <person name="Barry K."/>
            <person name="Grigoriev I.V."/>
            <person name="Crous P."/>
            <person name="Smith M.E."/>
        </authorList>
    </citation>
    <scope>NUCLEOTIDE SEQUENCE</scope>
    <source>
        <strain evidence="5">NRRL 1566</strain>
    </source>
</reference>
<protein>
    <submittedName>
        <fullName evidence="5">GTPase-activating protein</fullName>
    </submittedName>
</protein>
<sequence>MPTVVERQRSTSQTAESPTPSQNGIFAAVTSFFGRVSTQQSAPPTASSLASPAPPAMYSNASSNSNLSRGTIEFPGMRPSGTESRPGETSDPNMDMLLHQLEQQNQQIMKDNKARVFAQEQVVERETEDDVDWDFWGNLINNYEQVTRSEPRKLARSVYRGIPKAIRGTVWQQMAKSRSDPALGARFRRLVAQRTEPNSEGARHEKQIRHDLTRTFPKLDYFRDADGAGQEGLFSVLRAYALFDPEVGYCQGLSFVVGPLLLNMPDEEAFCLLVKLMYTYGLRGHFLPTMDDLQLRLYQFEHVFADSLPWLSRHFQEQGVLPTMYVSQWLMTMFAYRLPIELTFRLFDVVFAEGLDCLLRVAVAVLKRSQTRLLTLDFEAILQYLNDGPLFAFYSHAAPDMLVRDANQVSINSRTLQKLRRQYIEEMQRRMAEEEEANRERSENEQLKQECAQLRNKLQELTSKPNSDANATSQKSLQQDLAQQRQENQELVAKVKELELRLKDERATAEAQLKADMDHLAQKNVQLTIKNQQLEDSLQDMEEALVQIKMLYAESENQRETMTKKFEDLRKALT</sequence>
<dbReference type="PROSITE" id="PS50086">
    <property type="entry name" value="TBC_RABGAP"/>
    <property type="match status" value="1"/>
</dbReference>
<dbReference type="AlphaFoldDB" id="A0A9W8I420"/>
<dbReference type="FunFam" id="1.10.8.270:FF:000001">
    <property type="entry name" value="TBC1 domain family member 1"/>
    <property type="match status" value="1"/>
</dbReference>
<comment type="caution">
    <text evidence="5">The sequence shown here is derived from an EMBL/GenBank/DDBJ whole genome shotgun (WGS) entry which is preliminary data.</text>
</comment>
<name>A0A9W8I420_9FUNG</name>
<proteinExistence type="predicted"/>
<feature type="compositionally biased region" description="Polar residues" evidence="3">
    <location>
        <begin position="10"/>
        <end position="23"/>
    </location>
</feature>
<dbReference type="EMBL" id="JANBUW010000394">
    <property type="protein sequence ID" value="KAJ2847057.1"/>
    <property type="molecule type" value="Genomic_DNA"/>
</dbReference>
<gene>
    <name evidence="5" type="primary">GYP5</name>
    <name evidence="5" type="ORF">IWW36_004046</name>
</gene>
<dbReference type="InterPro" id="IPR035969">
    <property type="entry name" value="Rab-GAP_TBC_sf"/>
</dbReference>
<organism evidence="5 6">
    <name type="scientific">Coemansia brasiliensis</name>
    <dbReference type="NCBI Taxonomy" id="2650707"/>
    <lineage>
        <taxon>Eukaryota</taxon>
        <taxon>Fungi</taxon>
        <taxon>Fungi incertae sedis</taxon>
        <taxon>Zoopagomycota</taxon>
        <taxon>Kickxellomycotina</taxon>
        <taxon>Kickxellomycetes</taxon>
        <taxon>Kickxellales</taxon>
        <taxon>Kickxellaceae</taxon>
        <taxon>Coemansia</taxon>
    </lineage>
</organism>